<reference evidence="3" key="1">
    <citation type="journal article" date="2023" name="Plant J.">
        <title>Genome sequences and population genomics provide insights into the demographic history, inbreeding, and mutation load of two 'living fossil' tree species of Dipteronia.</title>
        <authorList>
            <person name="Feng Y."/>
            <person name="Comes H.P."/>
            <person name="Chen J."/>
            <person name="Zhu S."/>
            <person name="Lu R."/>
            <person name="Zhang X."/>
            <person name="Li P."/>
            <person name="Qiu J."/>
            <person name="Olsen K.M."/>
            <person name="Qiu Y."/>
        </authorList>
    </citation>
    <scope>NUCLEOTIDE SEQUENCE</scope>
    <source>
        <strain evidence="3">NBL</strain>
    </source>
</reference>
<feature type="compositionally biased region" description="Basic and acidic residues" evidence="1">
    <location>
        <begin position="188"/>
        <end position="201"/>
    </location>
</feature>
<feature type="region of interest" description="Disordered" evidence="1">
    <location>
        <begin position="421"/>
        <end position="473"/>
    </location>
</feature>
<dbReference type="Proteomes" id="UP001281410">
    <property type="component" value="Unassembled WGS sequence"/>
</dbReference>
<feature type="region of interest" description="Disordered" evidence="1">
    <location>
        <begin position="248"/>
        <end position="305"/>
    </location>
</feature>
<proteinExistence type="predicted"/>
<evidence type="ECO:0000313" key="3">
    <source>
        <dbReference type="EMBL" id="KAK3211644.1"/>
    </source>
</evidence>
<accession>A0AAE0AD24</accession>
<evidence type="ECO:0000259" key="2">
    <source>
        <dbReference type="Pfam" id="PF14111"/>
    </source>
</evidence>
<evidence type="ECO:0000313" key="4">
    <source>
        <dbReference type="Proteomes" id="UP001281410"/>
    </source>
</evidence>
<feature type="region of interest" description="Disordered" evidence="1">
    <location>
        <begin position="188"/>
        <end position="230"/>
    </location>
</feature>
<dbReference type="InterPro" id="IPR025558">
    <property type="entry name" value="DUF4283"/>
</dbReference>
<evidence type="ECO:0000256" key="1">
    <source>
        <dbReference type="SAM" id="MobiDB-lite"/>
    </source>
</evidence>
<dbReference type="EMBL" id="JANJYJ010000005">
    <property type="protein sequence ID" value="KAK3211644.1"/>
    <property type="molecule type" value="Genomic_DNA"/>
</dbReference>
<name>A0AAE0AD24_9ROSI</name>
<comment type="caution">
    <text evidence="3">The sequence shown here is derived from an EMBL/GenBank/DDBJ whole genome shotgun (WGS) entry which is preliminary data.</text>
</comment>
<sequence>MNADEIALLCNALSIKEKECNVRTLDESLKEIGERCLALCLVGKIMKKKLVNRDVCIEVMNKIWRVYGGVEIEPVEGNIFAFYFKNRKDMQRILRGGHWNFDQAIIVFDKPTEMGLVVFCRLGCVRIGRKMDECTEDGEYNDLSLEANRRLGAWLRATSPPKRRYMGQGRKDNRNWGRYIGTWGSRSLGDRDSRVSGDWRGKRPISVGRESDDDQHEIGPARSRRKEESCQPAAGCTCIEAEMEPLSGGALNEHGENKMSGSKISSSSSPKNQILALDEERETNFNYDRPDNGDNGLNGSGEKDCGASLDKKETCHDSLIQTSNFKHSKSGSKPIITDHKSGRLEISEDRPLSEFKTSGNWKRIRLGARKEGSKIELGEKLGKRKGGNLIIGGYKRSRKETKLLGREPLDCNDRNVNRSVSFSNGNTQKVHSKDKSAENGNQTMELIEDKESNKGINVSRGGVSVLPNEEDHI</sequence>
<feature type="compositionally biased region" description="Low complexity" evidence="1">
    <location>
        <begin position="260"/>
        <end position="269"/>
    </location>
</feature>
<organism evidence="3 4">
    <name type="scientific">Dipteronia sinensis</name>
    <dbReference type="NCBI Taxonomy" id="43782"/>
    <lineage>
        <taxon>Eukaryota</taxon>
        <taxon>Viridiplantae</taxon>
        <taxon>Streptophyta</taxon>
        <taxon>Embryophyta</taxon>
        <taxon>Tracheophyta</taxon>
        <taxon>Spermatophyta</taxon>
        <taxon>Magnoliopsida</taxon>
        <taxon>eudicotyledons</taxon>
        <taxon>Gunneridae</taxon>
        <taxon>Pentapetalae</taxon>
        <taxon>rosids</taxon>
        <taxon>malvids</taxon>
        <taxon>Sapindales</taxon>
        <taxon>Sapindaceae</taxon>
        <taxon>Hippocastanoideae</taxon>
        <taxon>Acereae</taxon>
        <taxon>Dipteronia</taxon>
    </lineage>
</organism>
<protein>
    <recommendedName>
        <fullName evidence="2">DUF4283 domain-containing protein</fullName>
    </recommendedName>
</protein>
<dbReference type="Pfam" id="PF14111">
    <property type="entry name" value="DUF4283"/>
    <property type="match status" value="1"/>
</dbReference>
<keyword evidence="4" id="KW-1185">Reference proteome</keyword>
<gene>
    <name evidence="3" type="ORF">Dsin_016350</name>
</gene>
<dbReference type="AlphaFoldDB" id="A0AAE0AD24"/>
<feature type="domain" description="DUF4283" evidence="2">
    <location>
        <begin position="38"/>
        <end position="108"/>
    </location>
</feature>